<sequence length="71" mass="7358">MGPNRGSTMHQPQETTHPTIISPTPPAESMTLSSGPWSPAPPTTIDAAAPAPNSCSKRLLHTSPSSLLSQV</sequence>
<feature type="region of interest" description="Disordered" evidence="1">
    <location>
        <begin position="1"/>
        <end position="71"/>
    </location>
</feature>
<feature type="compositionally biased region" description="Polar residues" evidence="1">
    <location>
        <begin position="62"/>
        <end position="71"/>
    </location>
</feature>
<dbReference type="AlphaFoldDB" id="A0AAP0P081"/>
<gene>
    <name evidence="2" type="ORF">Scep_015258</name>
</gene>
<dbReference type="Proteomes" id="UP001419268">
    <property type="component" value="Unassembled WGS sequence"/>
</dbReference>
<evidence type="ECO:0000313" key="3">
    <source>
        <dbReference type="Proteomes" id="UP001419268"/>
    </source>
</evidence>
<organism evidence="2 3">
    <name type="scientific">Stephania cephalantha</name>
    <dbReference type="NCBI Taxonomy" id="152367"/>
    <lineage>
        <taxon>Eukaryota</taxon>
        <taxon>Viridiplantae</taxon>
        <taxon>Streptophyta</taxon>
        <taxon>Embryophyta</taxon>
        <taxon>Tracheophyta</taxon>
        <taxon>Spermatophyta</taxon>
        <taxon>Magnoliopsida</taxon>
        <taxon>Ranunculales</taxon>
        <taxon>Menispermaceae</taxon>
        <taxon>Menispermoideae</taxon>
        <taxon>Cissampelideae</taxon>
        <taxon>Stephania</taxon>
    </lineage>
</organism>
<proteinExistence type="predicted"/>
<evidence type="ECO:0000313" key="2">
    <source>
        <dbReference type="EMBL" id="KAK9126412.1"/>
    </source>
</evidence>
<feature type="compositionally biased region" description="Polar residues" evidence="1">
    <location>
        <begin position="1"/>
        <end position="14"/>
    </location>
</feature>
<comment type="caution">
    <text evidence="2">The sequence shown here is derived from an EMBL/GenBank/DDBJ whole genome shotgun (WGS) entry which is preliminary data.</text>
</comment>
<protein>
    <submittedName>
        <fullName evidence="2">Uncharacterized protein</fullName>
    </submittedName>
</protein>
<dbReference type="EMBL" id="JBBNAG010000006">
    <property type="protein sequence ID" value="KAK9126412.1"/>
    <property type="molecule type" value="Genomic_DNA"/>
</dbReference>
<keyword evidence="3" id="KW-1185">Reference proteome</keyword>
<evidence type="ECO:0000256" key="1">
    <source>
        <dbReference type="SAM" id="MobiDB-lite"/>
    </source>
</evidence>
<name>A0AAP0P081_9MAGN</name>
<feature type="compositionally biased region" description="Low complexity" evidence="1">
    <location>
        <begin position="43"/>
        <end position="52"/>
    </location>
</feature>
<reference evidence="2 3" key="1">
    <citation type="submission" date="2024-01" db="EMBL/GenBank/DDBJ databases">
        <title>Genome assemblies of Stephania.</title>
        <authorList>
            <person name="Yang L."/>
        </authorList>
    </citation>
    <scope>NUCLEOTIDE SEQUENCE [LARGE SCALE GENOMIC DNA]</scope>
    <source>
        <strain evidence="2">JXDWG</strain>
        <tissue evidence="2">Leaf</tissue>
    </source>
</reference>
<accession>A0AAP0P081</accession>